<dbReference type="OrthoDB" id="981992at2"/>
<organism evidence="1 2">
    <name type="scientific">Sphingobacterium yanglingense</name>
    <dbReference type="NCBI Taxonomy" id="1437280"/>
    <lineage>
        <taxon>Bacteria</taxon>
        <taxon>Pseudomonadati</taxon>
        <taxon>Bacteroidota</taxon>
        <taxon>Sphingobacteriia</taxon>
        <taxon>Sphingobacteriales</taxon>
        <taxon>Sphingobacteriaceae</taxon>
        <taxon>Sphingobacterium</taxon>
    </lineage>
</organism>
<proteinExistence type="predicted"/>
<name>A0A4R6WLY1_9SPHI</name>
<accession>A0A4R6WLY1</accession>
<evidence type="ECO:0000313" key="2">
    <source>
        <dbReference type="Proteomes" id="UP000295292"/>
    </source>
</evidence>
<protein>
    <submittedName>
        <fullName evidence="1">Uncharacterized protein</fullName>
    </submittedName>
</protein>
<dbReference type="AlphaFoldDB" id="A0A4R6WLY1"/>
<comment type="caution">
    <text evidence="1">The sequence shown here is derived from an EMBL/GenBank/DDBJ whole genome shotgun (WGS) entry which is preliminary data.</text>
</comment>
<dbReference type="Proteomes" id="UP000295292">
    <property type="component" value="Unassembled WGS sequence"/>
</dbReference>
<gene>
    <name evidence="1" type="ORF">CLV99_0233</name>
</gene>
<keyword evidence="2" id="KW-1185">Reference proteome</keyword>
<dbReference type="EMBL" id="SNYV01000003">
    <property type="protein sequence ID" value="TDQ81705.1"/>
    <property type="molecule type" value="Genomic_DNA"/>
</dbReference>
<sequence>MPKVRCICNYVISLSEIPSSNQYLMISDVSFEKYFDVEIKAEELYNDMKIVAQCPNCGRLHVFYNGFDKDPVVYRIDN</sequence>
<reference evidence="1 2" key="1">
    <citation type="submission" date="2019-03" db="EMBL/GenBank/DDBJ databases">
        <title>Genomic Encyclopedia of Archaeal and Bacterial Type Strains, Phase II (KMG-II): from individual species to whole genera.</title>
        <authorList>
            <person name="Goeker M."/>
        </authorList>
    </citation>
    <scope>NUCLEOTIDE SEQUENCE [LARGE SCALE GENOMIC DNA]</scope>
    <source>
        <strain evidence="1 2">DSM 28353</strain>
    </source>
</reference>
<evidence type="ECO:0000313" key="1">
    <source>
        <dbReference type="EMBL" id="TDQ81705.1"/>
    </source>
</evidence>